<evidence type="ECO:0000259" key="1">
    <source>
        <dbReference type="Pfam" id="PF26485"/>
    </source>
</evidence>
<dbReference type="Proteomes" id="UP000218615">
    <property type="component" value="Unassembled WGS sequence"/>
</dbReference>
<reference evidence="3" key="1">
    <citation type="submission" date="2017-06" db="EMBL/GenBank/DDBJ databases">
        <authorList>
            <person name="Cremers G."/>
        </authorList>
    </citation>
    <scope>NUCLEOTIDE SEQUENCE [LARGE SCALE GENOMIC DNA]</scope>
</reference>
<dbReference type="OrthoDB" id="11496at2157"/>
<dbReference type="RefSeq" id="WP_179294045.1">
    <property type="nucleotide sequence ID" value="NZ_FZMP01000224.1"/>
</dbReference>
<evidence type="ECO:0000313" key="2">
    <source>
        <dbReference type="EMBL" id="SNQ62509.1"/>
    </source>
</evidence>
<evidence type="ECO:0000313" key="3">
    <source>
        <dbReference type="Proteomes" id="UP000218615"/>
    </source>
</evidence>
<organism evidence="2 3">
    <name type="scientific">Candidatus Methanoperedens nitratireducens</name>
    <dbReference type="NCBI Taxonomy" id="1392998"/>
    <lineage>
        <taxon>Archaea</taxon>
        <taxon>Methanobacteriati</taxon>
        <taxon>Methanobacteriota</taxon>
        <taxon>Stenosarchaea group</taxon>
        <taxon>Methanomicrobia</taxon>
        <taxon>Methanosarcinales</taxon>
        <taxon>ANME-2 cluster</taxon>
        <taxon>Candidatus Methanoperedentaceae</taxon>
        <taxon>Candidatus Methanoperedens</taxon>
    </lineage>
</organism>
<accession>A0A284VTH7</accession>
<dbReference type="AlphaFoldDB" id="A0A284VTH7"/>
<dbReference type="EMBL" id="FZMP01000224">
    <property type="protein sequence ID" value="SNQ62509.1"/>
    <property type="molecule type" value="Genomic_DNA"/>
</dbReference>
<keyword evidence="3" id="KW-1185">Reference proteome</keyword>
<proteinExistence type="predicted"/>
<dbReference type="Pfam" id="PF26485">
    <property type="entry name" value="DUF8156"/>
    <property type="match status" value="1"/>
</dbReference>
<feature type="domain" description="DUF8156" evidence="1">
    <location>
        <begin position="1"/>
        <end position="92"/>
    </location>
</feature>
<sequence length="99" mass="11381">MGRTVPTFRNLLEEIIQELSVFRRALRGEDKTAFDDLMSKAREHASSCTVAPALEPMDAVFLSILIEQQKELNLLREEVLHVPSGHQVRPEEEYDNKMD</sequence>
<name>A0A284VTH7_9EURY</name>
<gene>
    <name evidence="2" type="ORF">MNV_750024</name>
</gene>
<dbReference type="InterPro" id="IPR058469">
    <property type="entry name" value="DUF8156"/>
</dbReference>
<protein>
    <recommendedName>
        <fullName evidence="1">DUF8156 domain-containing protein</fullName>
    </recommendedName>
</protein>